<dbReference type="SUPFAM" id="SSF52540">
    <property type="entry name" value="P-loop containing nucleoside triphosphate hydrolases"/>
    <property type="match status" value="1"/>
</dbReference>
<keyword evidence="3" id="KW-1185">Reference proteome</keyword>
<dbReference type="AlphaFoldDB" id="A0A9P9DWR4"/>
<protein>
    <submittedName>
        <fullName evidence="2">Uncharacterized protein</fullName>
    </submittedName>
</protein>
<gene>
    <name evidence="2" type="ORF">B0J13DRAFT_646515</name>
</gene>
<accession>A0A9P9DWR4</accession>
<evidence type="ECO:0000313" key="2">
    <source>
        <dbReference type="EMBL" id="KAH7126464.1"/>
    </source>
</evidence>
<dbReference type="Proteomes" id="UP000717696">
    <property type="component" value="Unassembled WGS sequence"/>
</dbReference>
<proteinExistence type="predicted"/>
<name>A0A9P9DWR4_9HYPO</name>
<dbReference type="InterPro" id="IPR027417">
    <property type="entry name" value="P-loop_NTPase"/>
</dbReference>
<dbReference type="OrthoDB" id="8954335at2759"/>
<feature type="compositionally biased region" description="Basic and acidic residues" evidence="1">
    <location>
        <begin position="1"/>
        <end position="16"/>
    </location>
</feature>
<organism evidence="2 3">
    <name type="scientific">Dactylonectria estremocensis</name>
    <dbReference type="NCBI Taxonomy" id="1079267"/>
    <lineage>
        <taxon>Eukaryota</taxon>
        <taxon>Fungi</taxon>
        <taxon>Dikarya</taxon>
        <taxon>Ascomycota</taxon>
        <taxon>Pezizomycotina</taxon>
        <taxon>Sordariomycetes</taxon>
        <taxon>Hypocreomycetidae</taxon>
        <taxon>Hypocreales</taxon>
        <taxon>Nectriaceae</taxon>
        <taxon>Dactylonectria</taxon>
    </lineage>
</organism>
<comment type="caution">
    <text evidence="2">The sequence shown here is derived from an EMBL/GenBank/DDBJ whole genome shotgun (WGS) entry which is preliminary data.</text>
</comment>
<evidence type="ECO:0000313" key="3">
    <source>
        <dbReference type="Proteomes" id="UP000717696"/>
    </source>
</evidence>
<feature type="region of interest" description="Disordered" evidence="1">
    <location>
        <begin position="1"/>
        <end position="21"/>
    </location>
</feature>
<dbReference type="Gene3D" id="3.40.50.300">
    <property type="entry name" value="P-loop containing nucleotide triphosphate hydrolases"/>
    <property type="match status" value="1"/>
</dbReference>
<reference evidence="2" key="1">
    <citation type="journal article" date="2021" name="Nat. Commun.">
        <title>Genetic determinants of endophytism in the Arabidopsis root mycobiome.</title>
        <authorList>
            <person name="Mesny F."/>
            <person name="Miyauchi S."/>
            <person name="Thiergart T."/>
            <person name="Pickel B."/>
            <person name="Atanasova L."/>
            <person name="Karlsson M."/>
            <person name="Huettel B."/>
            <person name="Barry K.W."/>
            <person name="Haridas S."/>
            <person name="Chen C."/>
            <person name="Bauer D."/>
            <person name="Andreopoulos W."/>
            <person name="Pangilinan J."/>
            <person name="LaButti K."/>
            <person name="Riley R."/>
            <person name="Lipzen A."/>
            <person name="Clum A."/>
            <person name="Drula E."/>
            <person name="Henrissat B."/>
            <person name="Kohler A."/>
            <person name="Grigoriev I.V."/>
            <person name="Martin F.M."/>
            <person name="Hacquard S."/>
        </authorList>
    </citation>
    <scope>NUCLEOTIDE SEQUENCE</scope>
    <source>
        <strain evidence="2">MPI-CAGE-AT-0021</strain>
    </source>
</reference>
<sequence>MADDYPHQGLPDKHAEGPVGVDFGNANTRRWKWSVNVILIGTSQSGKSTFINRFRSLAVGPYPLPGPANVGKGTFACTTDPFLYEFDIPMTDYVLTEGPKATLVESPDDERSIFDLGLWKRKDLRVEKRDPHADIARLRLLDTPGLDDDRPEMNAKNIEKVLQRLSVCAESTELDQRHISAVVFVIKSGNSFNASIQKWYHHYQRCMPNLFGSIAVVNTSFRLKDWKSEYATTALNALTFGGTKLTSRDMKMKRRREAWAEIFHSDPTHFFIDNKPASGSPFQEFVSVNTVYDILLYLRSQGKLPIENVCLVKLPQMAAIDAQVARYLYEIQSCWEREKDQLFRSMSMIKQSLAREEKNRLAWANRIEELEKELAIWDSDVQFDLNTYSPTAVMSTPSKVWKFVTFSGHEKTFEIRENIYLFWVNAPDSDDTTWLTKRDASEADRTWRGRYKSKWRKVPKFTARSYTKSSIYHAHEINKAMKERDELQGKIADNDTALSSQLDNAAEESPRLVQLTEWLAQAEKFVRLLREEEVPLNQGFTPSAIARYGKSVDKIGYSEMLDFVAEQDPDLKPAFEVTVAYLAKK</sequence>
<dbReference type="EMBL" id="JAGMUU010000023">
    <property type="protein sequence ID" value="KAH7126464.1"/>
    <property type="molecule type" value="Genomic_DNA"/>
</dbReference>
<evidence type="ECO:0000256" key="1">
    <source>
        <dbReference type="SAM" id="MobiDB-lite"/>
    </source>
</evidence>